<dbReference type="RefSeq" id="WP_259610858.1">
    <property type="nucleotide sequence ID" value="NZ_CP091139.2"/>
</dbReference>
<organism evidence="1 2">
    <name type="scientific">Microbacterium elymi</name>
    <dbReference type="NCBI Taxonomy" id="2909587"/>
    <lineage>
        <taxon>Bacteria</taxon>
        <taxon>Bacillati</taxon>
        <taxon>Actinomycetota</taxon>
        <taxon>Actinomycetes</taxon>
        <taxon>Micrococcales</taxon>
        <taxon>Microbacteriaceae</taxon>
        <taxon>Microbacterium</taxon>
    </lineage>
</organism>
<dbReference type="Proteomes" id="UP001054811">
    <property type="component" value="Chromosome"/>
</dbReference>
<protein>
    <recommendedName>
        <fullName evidence="3">DUF2283 domain-containing protein</fullName>
    </recommendedName>
</protein>
<sequence length="65" mass="7064">MTESPTGQMIVLDFDRVGILLGVEVLGARSILNTEFIDGAERLDQQAVPCAGDSFRLWSLPGSNR</sequence>
<evidence type="ECO:0000313" key="2">
    <source>
        <dbReference type="Proteomes" id="UP001054811"/>
    </source>
</evidence>
<name>A0ABY5NGL2_9MICO</name>
<reference evidence="1" key="1">
    <citation type="submission" date="2022-01" db="EMBL/GenBank/DDBJ databases">
        <title>Microbacterium eymi and Microbacterium rhizovicinus sp. nov., isolated from the rhizospheric soil of Elymus tsukushiensis, a plant native to the Dokdo Islands, Republic of Korea.</title>
        <authorList>
            <person name="Hwang Y.J."/>
        </authorList>
    </citation>
    <scope>NUCLEOTIDE SEQUENCE</scope>
    <source>
        <strain evidence="1">KUDC0405</strain>
    </source>
</reference>
<proteinExistence type="predicted"/>
<gene>
    <name evidence="1" type="ORF">L2X98_27260</name>
</gene>
<dbReference type="EMBL" id="CP091139">
    <property type="protein sequence ID" value="UUT34342.1"/>
    <property type="molecule type" value="Genomic_DNA"/>
</dbReference>
<accession>A0ABY5NGL2</accession>
<keyword evidence="2" id="KW-1185">Reference proteome</keyword>
<evidence type="ECO:0008006" key="3">
    <source>
        <dbReference type="Google" id="ProtNLM"/>
    </source>
</evidence>
<evidence type="ECO:0000313" key="1">
    <source>
        <dbReference type="EMBL" id="UUT34342.1"/>
    </source>
</evidence>